<gene>
    <name evidence="2" type="ORF">pqer_cds_954</name>
</gene>
<proteinExistence type="predicted"/>
<dbReference type="SMART" id="SM00256">
    <property type="entry name" value="FBOX"/>
    <property type="match status" value="1"/>
</dbReference>
<dbReference type="GO" id="GO:0031146">
    <property type="term" value="P:SCF-dependent proteasomal ubiquitin-dependent protein catabolic process"/>
    <property type="evidence" value="ECO:0007669"/>
    <property type="project" value="TreeGrafter"/>
</dbReference>
<dbReference type="GeneID" id="36844517"/>
<reference evidence="2" key="1">
    <citation type="journal article" date="2018" name="Nat. Commun.">
        <title>Diversity and evolution of the emerging Pandoraviridae family.</title>
        <authorList>
            <person name="Legendre M."/>
            <person name="Fabre E."/>
            <person name="Poirot O."/>
            <person name="Jeudy S."/>
            <person name="Lartigue A."/>
            <person name="Alempic J.M."/>
            <person name="Beucher L."/>
            <person name="Philippe N."/>
            <person name="Bertaux L."/>
            <person name="Christo-Foroux E."/>
            <person name="Labadie K."/>
            <person name="Coute Y."/>
            <person name="Abergel C."/>
            <person name="Claverie J.M."/>
        </authorList>
    </citation>
    <scope>NUCLEOTIDE SEQUENCE [LARGE SCALE GENOMIC DNA]</scope>
    <source>
        <strain evidence="2">Quercus</strain>
    </source>
</reference>
<dbReference type="KEGG" id="vg:36844517"/>
<dbReference type="GO" id="GO:0009740">
    <property type="term" value="P:gibberellic acid mediated signaling pathway"/>
    <property type="evidence" value="ECO:0007669"/>
    <property type="project" value="TreeGrafter"/>
</dbReference>
<accession>A0A2U7UAC3</accession>
<name>A0A2U7UAC3_9VIRU</name>
<dbReference type="SUPFAM" id="SSF82185">
    <property type="entry name" value="Histone H3 K4-specific methyltransferase SET7/9 N-terminal domain"/>
    <property type="match status" value="1"/>
</dbReference>
<dbReference type="EMBL" id="MG011689">
    <property type="protein sequence ID" value="AVK75376.1"/>
    <property type="molecule type" value="Genomic_DNA"/>
</dbReference>
<dbReference type="Gene3D" id="2.160.20.80">
    <property type="entry name" value="E3 ubiquitin-protein ligase SopA"/>
    <property type="match status" value="1"/>
</dbReference>
<dbReference type="SUPFAM" id="SSF81383">
    <property type="entry name" value="F-box domain"/>
    <property type="match status" value="1"/>
</dbReference>
<dbReference type="PANTHER" id="PTHR12874:SF23">
    <property type="entry name" value="F-BOX PROTEIN GID2"/>
    <property type="match status" value="1"/>
</dbReference>
<dbReference type="InterPro" id="IPR001810">
    <property type="entry name" value="F-box_dom"/>
</dbReference>
<dbReference type="PROSITE" id="PS50181">
    <property type="entry name" value="FBOX"/>
    <property type="match status" value="1"/>
</dbReference>
<dbReference type="InterPro" id="IPR036047">
    <property type="entry name" value="F-box-like_dom_sf"/>
</dbReference>
<feature type="domain" description="F-box" evidence="1">
    <location>
        <begin position="18"/>
        <end position="64"/>
    </location>
</feature>
<protein>
    <submittedName>
        <fullName evidence="2">F-box domain containing protein</fullName>
    </submittedName>
</protein>
<dbReference type="GO" id="GO:0019005">
    <property type="term" value="C:SCF ubiquitin ligase complex"/>
    <property type="evidence" value="ECO:0007669"/>
    <property type="project" value="TreeGrafter"/>
</dbReference>
<dbReference type="Proteomes" id="UP000248852">
    <property type="component" value="Segment"/>
</dbReference>
<dbReference type="PANTHER" id="PTHR12874">
    <property type="entry name" value="F-BOX ONLY PROTEIN 48-RELATED"/>
    <property type="match status" value="1"/>
</dbReference>
<dbReference type="SUPFAM" id="SSF141571">
    <property type="entry name" value="Pentapeptide repeat-like"/>
    <property type="match status" value="1"/>
</dbReference>
<dbReference type="RefSeq" id="YP_009483645.1">
    <property type="nucleotide sequence ID" value="NC_037667.1"/>
</dbReference>
<evidence type="ECO:0000259" key="1">
    <source>
        <dbReference type="PROSITE" id="PS50181"/>
    </source>
</evidence>
<sequence length="775" mass="82732">MEVDEPTHATDLVEPSTQLPLNDLPVEILANIVGWLPGHALAAAACTCRALAALADDERLWEAAYRRDIDPCGPPLEHSDHAVYGMSARWIYGLMRAEPGRLRMDPSGRLAGRIVASDGKQRKAGQFAPSIEADGKVALLPDGYNAMVTQYDNDDGRYYAAEGRFTLDKQGKINGVATHRHRVEFDAAKHISRCEGTYRGPIAHGNYAGIGTMDYADGTSHTAEFDSVAITGRCVSTRLAPAGAVYSGQCDNGHQVGYGVVRYADGATSIFCPNNGNDAVLRVKRPAPDAAPLSRLTKRVARKGAPGNAVALTVVHDREAVNPGAVPSVMATRAGSSLVRVTHHGHVAVGDGNRLAFVAVSDLHPDPSLAGRRFRDNCPAARALLGLAHGEPPSFVALDRLHNGSPDAIRDILDNNIAMGGNGVQVGDRGVGLPFGVVIDGGAPCRGSEVNTRDPTGDAWRVRCFLTGLCVPAAECVMGHGGRFYHATMLSWWLALCDSADDDRPDHPNGWEPETGASTCGSGLARIMWEPWMASVPPRVISLCGVRVVRSMSASAWARGHVCQRAAQDLVRLSVLTMTKAASLSPCLDTPRGVEILVAATATIAESSAMAGECPPSLSSLSPLLRSFDMVILGHVELVHPTWDPRGPWLYGPHTMAIDDPTLAQYERWTCADPPNRDLAAHGILRIALDRASFVGARFTGVFFFGQRFGEASFVGATLDRCVFVGCVFSGDCLVAGTTVLDCDLCDCTHVTPDGRLTPFTLKDLLKSSKRGFIN</sequence>
<organism evidence="2">
    <name type="scientific">Pandoravirus quercus</name>
    <dbReference type="NCBI Taxonomy" id="2107709"/>
    <lineage>
        <taxon>Viruses</taxon>
        <taxon>Pandoravirus</taxon>
    </lineage>
</organism>
<dbReference type="Pfam" id="PF12937">
    <property type="entry name" value="F-box-like"/>
    <property type="match status" value="1"/>
</dbReference>
<dbReference type="Gene3D" id="1.20.1280.50">
    <property type="match status" value="1"/>
</dbReference>
<evidence type="ECO:0000313" key="2">
    <source>
        <dbReference type="EMBL" id="AVK75376.1"/>
    </source>
</evidence>